<organism evidence="1 2">
    <name type="scientific">Catalinimonas alkaloidigena</name>
    <dbReference type="NCBI Taxonomy" id="1075417"/>
    <lineage>
        <taxon>Bacteria</taxon>
        <taxon>Pseudomonadati</taxon>
        <taxon>Bacteroidota</taxon>
        <taxon>Cytophagia</taxon>
        <taxon>Cytophagales</taxon>
        <taxon>Catalimonadaceae</taxon>
        <taxon>Catalinimonas</taxon>
    </lineage>
</organism>
<dbReference type="EMBL" id="FNFO01000015">
    <property type="protein sequence ID" value="SDM53085.1"/>
    <property type="molecule type" value="Genomic_DNA"/>
</dbReference>
<sequence length="215" mass="24489">MFFRQSGLEKHVTLLSPQVEQIEEDATIQAGDELAKSGNKRAASLFLALLEKDAALTMQAVYWKHVDLELKNRIRTTGWIVGESMSEEVSRWHERFGNTFCHGDVATLTARFLTLQEKAFKPVKIPAILRENASPRQFGDLILEVATLYGQEHREALDAPRRRDADRIKRISDALAQLGSMPLTTDEICKHMNRAVSRRVEGMDKRKVMALLRIF</sequence>
<evidence type="ECO:0000313" key="2">
    <source>
        <dbReference type="Proteomes" id="UP000198510"/>
    </source>
</evidence>
<gene>
    <name evidence="1" type="ORF">SAMN05421823_11541</name>
</gene>
<proteinExistence type="predicted"/>
<reference evidence="1 2" key="1">
    <citation type="submission" date="2016-10" db="EMBL/GenBank/DDBJ databases">
        <authorList>
            <person name="de Groot N.N."/>
        </authorList>
    </citation>
    <scope>NUCLEOTIDE SEQUENCE [LARGE SCALE GENOMIC DNA]</scope>
    <source>
        <strain evidence="1 2">DSM 25186</strain>
    </source>
</reference>
<accession>A0A1G9U0N2</accession>
<keyword evidence="2" id="KW-1185">Reference proteome</keyword>
<dbReference type="Proteomes" id="UP000198510">
    <property type="component" value="Unassembled WGS sequence"/>
</dbReference>
<name>A0A1G9U0N2_9BACT</name>
<evidence type="ECO:0000313" key="1">
    <source>
        <dbReference type="EMBL" id="SDM53085.1"/>
    </source>
</evidence>
<dbReference type="AlphaFoldDB" id="A0A1G9U0N2"/>
<protein>
    <submittedName>
        <fullName evidence="1">Uncharacterized protein</fullName>
    </submittedName>
</protein>